<protein>
    <submittedName>
        <fullName evidence="1">Uncharacterized protein</fullName>
    </submittedName>
</protein>
<accession>A0A8X6QBT4</accession>
<feature type="non-terminal residue" evidence="1">
    <location>
        <position position="1"/>
    </location>
</feature>
<comment type="caution">
    <text evidence="1">The sequence shown here is derived from an EMBL/GenBank/DDBJ whole genome shotgun (WGS) entry which is preliminary data.</text>
</comment>
<dbReference type="Proteomes" id="UP000887013">
    <property type="component" value="Unassembled WGS sequence"/>
</dbReference>
<dbReference type="OrthoDB" id="6433361at2759"/>
<gene>
    <name evidence="1" type="ORF">NPIL_66321</name>
</gene>
<dbReference type="AlphaFoldDB" id="A0A8X6QBT4"/>
<evidence type="ECO:0000313" key="1">
    <source>
        <dbReference type="EMBL" id="GFU09966.1"/>
    </source>
</evidence>
<evidence type="ECO:0000313" key="2">
    <source>
        <dbReference type="Proteomes" id="UP000887013"/>
    </source>
</evidence>
<organism evidence="1 2">
    <name type="scientific">Nephila pilipes</name>
    <name type="common">Giant wood spider</name>
    <name type="synonym">Nephila maculata</name>
    <dbReference type="NCBI Taxonomy" id="299642"/>
    <lineage>
        <taxon>Eukaryota</taxon>
        <taxon>Metazoa</taxon>
        <taxon>Ecdysozoa</taxon>
        <taxon>Arthropoda</taxon>
        <taxon>Chelicerata</taxon>
        <taxon>Arachnida</taxon>
        <taxon>Araneae</taxon>
        <taxon>Araneomorphae</taxon>
        <taxon>Entelegynae</taxon>
        <taxon>Araneoidea</taxon>
        <taxon>Nephilidae</taxon>
        <taxon>Nephila</taxon>
    </lineage>
</organism>
<keyword evidence="2" id="KW-1185">Reference proteome</keyword>
<proteinExistence type="predicted"/>
<reference evidence="1" key="1">
    <citation type="submission" date="2020-08" db="EMBL/GenBank/DDBJ databases">
        <title>Multicomponent nature underlies the extraordinary mechanical properties of spider dragline silk.</title>
        <authorList>
            <person name="Kono N."/>
            <person name="Nakamura H."/>
            <person name="Mori M."/>
            <person name="Yoshida Y."/>
            <person name="Ohtoshi R."/>
            <person name="Malay A.D."/>
            <person name="Moran D.A.P."/>
            <person name="Tomita M."/>
            <person name="Numata K."/>
            <person name="Arakawa K."/>
        </authorList>
    </citation>
    <scope>NUCLEOTIDE SEQUENCE</scope>
</reference>
<name>A0A8X6QBT4_NEPPI</name>
<sequence length="80" mass="8872">CDCGSHSTGCSFGSSRKHCKCETGYKVKNGICTDCDCGSHSIRCSFGSSRKYCSCETGYYDKNGTCTGNKYMQKQFFIRQ</sequence>
<dbReference type="EMBL" id="BMAW01028958">
    <property type="protein sequence ID" value="GFU09966.1"/>
    <property type="molecule type" value="Genomic_DNA"/>
</dbReference>